<dbReference type="Proteomes" id="UP000319818">
    <property type="component" value="Unassembled WGS sequence"/>
</dbReference>
<feature type="domain" description="Major facilitator superfamily (MFS) profile" evidence="8">
    <location>
        <begin position="27"/>
        <end position="474"/>
    </location>
</feature>
<dbReference type="PANTHER" id="PTHR42718:SF46">
    <property type="entry name" value="BLR6921 PROTEIN"/>
    <property type="match status" value="1"/>
</dbReference>
<evidence type="ECO:0000256" key="4">
    <source>
        <dbReference type="ARBA" id="ARBA00022692"/>
    </source>
</evidence>
<feature type="transmembrane region" description="Helical" evidence="7">
    <location>
        <begin position="353"/>
        <end position="372"/>
    </location>
</feature>
<reference evidence="9 10" key="1">
    <citation type="submission" date="2019-06" db="EMBL/GenBank/DDBJ databases">
        <title>Sequencing the genomes of 1000 actinobacteria strains.</title>
        <authorList>
            <person name="Klenk H.-P."/>
        </authorList>
    </citation>
    <scope>NUCLEOTIDE SEQUENCE [LARGE SCALE GENOMIC DNA]</scope>
    <source>
        <strain evidence="9 10">DSM 45511</strain>
    </source>
</reference>
<feature type="transmembrane region" description="Helical" evidence="7">
    <location>
        <begin position="418"/>
        <end position="440"/>
    </location>
</feature>
<keyword evidence="6 7" id="KW-0472">Membrane</keyword>
<feature type="transmembrane region" description="Helical" evidence="7">
    <location>
        <begin position="117"/>
        <end position="141"/>
    </location>
</feature>
<dbReference type="GO" id="GO:0022857">
    <property type="term" value="F:transmembrane transporter activity"/>
    <property type="evidence" value="ECO:0007669"/>
    <property type="project" value="InterPro"/>
</dbReference>
<dbReference type="AlphaFoldDB" id="A0A543GJ35"/>
<evidence type="ECO:0000256" key="3">
    <source>
        <dbReference type="ARBA" id="ARBA00022475"/>
    </source>
</evidence>
<dbReference type="GO" id="GO:0005886">
    <property type="term" value="C:plasma membrane"/>
    <property type="evidence" value="ECO:0007669"/>
    <property type="project" value="UniProtKB-SubCell"/>
</dbReference>
<sequence length="483" mass="47428">MWVLAGVATAVAVLVRRARRNGASPVVLGTLFLAALVVAMAQTIVVAVLPVLGRQLGVSAAAETWLLTGCMLAAAVATPVAGRLGDLHGHRRVLLASLAVLVAGSVLAAVADHAGSFAGLLLGRVVQGLSAGVFPVAFGLARRIVAPSGLPGVVAGLSAMFGVGGAVGMVLAGPLVEVLGTPSLSWLCVALGLLALAGAFVIGEPEVRAAAGKLDVGGALLLSAALVAVLLVVSQGRTWGWGSAATIGTAVAALGSAIAFVLVELRVAAPTVDLRMLRRRPVVTVNLATLVVSIGMFAAVTLIPRFAQVPPAAGYGLGATAAGIGLLIAPMAVIMVIAAPLGARLTARVGGRTTFQVGAVLAAAALVALAVAHDAAWELATAGAALGLAYGLAFAALGTLVVGAVRPEETGAATGINTILRTVGGAVGAQVAATIVTPAAGPPTDGGFTLAFLVAAVAALLAAITARAIPRPTRTRPSAPHAR</sequence>
<gene>
    <name evidence="9" type="ORF">FB388_3496</name>
</gene>
<dbReference type="Pfam" id="PF07690">
    <property type="entry name" value="MFS_1"/>
    <property type="match status" value="1"/>
</dbReference>
<dbReference type="InterPro" id="IPR036259">
    <property type="entry name" value="MFS_trans_sf"/>
</dbReference>
<comment type="caution">
    <text evidence="9">The sequence shown here is derived from an EMBL/GenBank/DDBJ whole genome shotgun (WGS) entry which is preliminary data.</text>
</comment>
<evidence type="ECO:0000256" key="6">
    <source>
        <dbReference type="ARBA" id="ARBA00023136"/>
    </source>
</evidence>
<dbReference type="Gene3D" id="1.20.1250.20">
    <property type="entry name" value="MFS general substrate transporter like domains"/>
    <property type="match status" value="2"/>
</dbReference>
<keyword evidence="5 7" id="KW-1133">Transmembrane helix</keyword>
<feature type="transmembrane region" description="Helical" evidence="7">
    <location>
        <begin position="384"/>
        <end position="406"/>
    </location>
</feature>
<feature type="transmembrane region" description="Helical" evidence="7">
    <location>
        <begin position="283"/>
        <end position="303"/>
    </location>
</feature>
<evidence type="ECO:0000256" key="2">
    <source>
        <dbReference type="ARBA" id="ARBA00022448"/>
    </source>
</evidence>
<dbReference type="PANTHER" id="PTHR42718">
    <property type="entry name" value="MAJOR FACILITATOR SUPERFAMILY MULTIDRUG TRANSPORTER MFSC"/>
    <property type="match status" value="1"/>
</dbReference>
<evidence type="ECO:0000256" key="1">
    <source>
        <dbReference type="ARBA" id="ARBA00004651"/>
    </source>
</evidence>
<keyword evidence="3" id="KW-1003">Cell membrane</keyword>
<dbReference type="EMBL" id="VFPH01000001">
    <property type="protein sequence ID" value="TQM46091.1"/>
    <property type="molecule type" value="Genomic_DNA"/>
</dbReference>
<dbReference type="SUPFAM" id="SSF103473">
    <property type="entry name" value="MFS general substrate transporter"/>
    <property type="match status" value="1"/>
</dbReference>
<feature type="transmembrane region" description="Helical" evidence="7">
    <location>
        <begin position="93"/>
        <end position="111"/>
    </location>
</feature>
<dbReference type="RefSeq" id="WP_142102147.1">
    <property type="nucleotide sequence ID" value="NZ_VFPH01000001.1"/>
</dbReference>
<keyword evidence="10" id="KW-1185">Reference proteome</keyword>
<feature type="transmembrane region" description="Helical" evidence="7">
    <location>
        <begin position="153"/>
        <end position="172"/>
    </location>
</feature>
<feature type="transmembrane region" description="Helical" evidence="7">
    <location>
        <begin position="26"/>
        <end position="52"/>
    </location>
</feature>
<keyword evidence="4 7" id="KW-0812">Transmembrane</keyword>
<dbReference type="InterPro" id="IPR020846">
    <property type="entry name" value="MFS_dom"/>
</dbReference>
<organism evidence="9 10">
    <name type="scientific">Pseudonocardia cypriaca</name>
    <dbReference type="NCBI Taxonomy" id="882449"/>
    <lineage>
        <taxon>Bacteria</taxon>
        <taxon>Bacillati</taxon>
        <taxon>Actinomycetota</taxon>
        <taxon>Actinomycetes</taxon>
        <taxon>Pseudonocardiales</taxon>
        <taxon>Pseudonocardiaceae</taxon>
        <taxon>Pseudonocardia</taxon>
    </lineage>
</organism>
<feature type="transmembrane region" description="Helical" evidence="7">
    <location>
        <begin position="64"/>
        <end position="81"/>
    </location>
</feature>
<evidence type="ECO:0000259" key="8">
    <source>
        <dbReference type="PROSITE" id="PS50850"/>
    </source>
</evidence>
<feature type="transmembrane region" description="Helical" evidence="7">
    <location>
        <begin position="446"/>
        <end position="466"/>
    </location>
</feature>
<evidence type="ECO:0000256" key="5">
    <source>
        <dbReference type="ARBA" id="ARBA00022989"/>
    </source>
</evidence>
<evidence type="ECO:0000313" key="10">
    <source>
        <dbReference type="Proteomes" id="UP000319818"/>
    </source>
</evidence>
<dbReference type="OrthoDB" id="3281800at2"/>
<name>A0A543GJ35_9PSEU</name>
<dbReference type="PROSITE" id="PS50850">
    <property type="entry name" value="MFS"/>
    <property type="match status" value="1"/>
</dbReference>
<feature type="transmembrane region" description="Helical" evidence="7">
    <location>
        <begin position="239"/>
        <end position="263"/>
    </location>
</feature>
<keyword evidence="2" id="KW-0813">Transport</keyword>
<evidence type="ECO:0000313" key="9">
    <source>
        <dbReference type="EMBL" id="TQM46091.1"/>
    </source>
</evidence>
<feature type="transmembrane region" description="Helical" evidence="7">
    <location>
        <begin position="214"/>
        <end position="233"/>
    </location>
</feature>
<accession>A0A543GJ35</accession>
<feature type="transmembrane region" description="Helical" evidence="7">
    <location>
        <begin position="315"/>
        <end position="341"/>
    </location>
</feature>
<proteinExistence type="predicted"/>
<dbReference type="InterPro" id="IPR011701">
    <property type="entry name" value="MFS"/>
</dbReference>
<evidence type="ECO:0000256" key="7">
    <source>
        <dbReference type="SAM" id="Phobius"/>
    </source>
</evidence>
<feature type="transmembrane region" description="Helical" evidence="7">
    <location>
        <begin position="184"/>
        <end position="202"/>
    </location>
</feature>
<protein>
    <submittedName>
        <fullName evidence="9">Putative MFS family arabinose efflux permease</fullName>
    </submittedName>
</protein>
<comment type="subcellular location">
    <subcellularLocation>
        <location evidence="1">Cell membrane</location>
        <topology evidence="1">Multi-pass membrane protein</topology>
    </subcellularLocation>
</comment>